<evidence type="ECO:0000313" key="7">
    <source>
        <dbReference type="EMBL" id="GAA4964592.1"/>
    </source>
</evidence>
<sequence>MAAGTLLSTAAQRRLRAGVQRWRGSWWQILQCAVGAALAWTLAQRLWDQPYPVFACVAVVIGLGVSTGQRLRRVAEIGAGVTGGVVIGTLLLHVLGRGAWQLSLIVLLAMAFARFVDNGVLLVNQTAVQAVFIAAMPPQPGGGYGRWLDAMTGAAVAILIAALLPNDPRRDVRARTAAYAGHLADILEDTAEAVRTHDEELAARTLEAARGTQQQLDAWTAAVTAGQEVAGLSPLRRGGREELQAHLRLAKGVDRATRNLRVAVRRVHTALDYGERLPESLGGVFEELAAAVRSFGVPAFEGEEQPPGVAALRELALRLSPRVLGAEDLSATVVVAQLRSAVVDLLEAHGVPAEETHRLLPR</sequence>
<evidence type="ECO:0000256" key="5">
    <source>
        <dbReference type="SAM" id="Phobius"/>
    </source>
</evidence>
<evidence type="ECO:0000256" key="2">
    <source>
        <dbReference type="ARBA" id="ARBA00022692"/>
    </source>
</evidence>
<dbReference type="EMBL" id="BAABIL010000053">
    <property type="protein sequence ID" value="GAA4964592.1"/>
    <property type="molecule type" value="Genomic_DNA"/>
</dbReference>
<evidence type="ECO:0000256" key="1">
    <source>
        <dbReference type="ARBA" id="ARBA00004141"/>
    </source>
</evidence>
<feature type="transmembrane region" description="Helical" evidence="5">
    <location>
        <begin position="144"/>
        <end position="165"/>
    </location>
</feature>
<evidence type="ECO:0000256" key="4">
    <source>
        <dbReference type="ARBA" id="ARBA00023136"/>
    </source>
</evidence>
<feature type="transmembrane region" description="Helical" evidence="5">
    <location>
        <begin position="102"/>
        <end position="124"/>
    </location>
</feature>
<reference evidence="8" key="1">
    <citation type="journal article" date="2019" name="Int. J. Syst. Evol. Microbiol.">
        <title>The Global Catalogue of Microorganisms (GCM) 10K type strain sequencing project: providing services to taxonomists for standard genome sequencing and annotation.</title>
        <authorList>
            <consortium name="The Broad Institute Genomics Platform"/>
            <consortium name="The Broad Institute Genome Sequencing Center for Infectious Disease"/>
            <person name="Wu L."/>
            <person name="Ma J."/>
        </authorList>
    </citation>
    <scope>NUCLEOTIDE SEQUENCE [LARGE SCALE GENOMIC DNA]</scope>
    <source>
        <strain evidence="8">JCM 18126</strain>
    </source>
</reference>
<feature type="transmembrane region" description="Helical" evidence="5">
    <location>
        <begin position="50"/>
        <end position="71"/>
    </location>
</feature>
<feature type="transmembrane region" description="Helical" evidence="5">
    <location>
        <begin position="77"/>
        <end position="95"/>
    </location>
</feature>
<comment type="caution">
    <text evidence="7">The sequence shown here is derived from an EMBL/GenBank/DDBJ whole genome shotgun (WGS) entry which is preliminary data.</text>
</comment>
<dbReference type="RefSeq" id="WP_345710704.1">
    <property type="nucleotide sequence ID" value="NZ_BAABIL010000053.1"/>
</dbReference>
<keyword evidence="4 5" id="KW-0472">Membrane</keyword>
<keyword evidence="3 5" id="KW-1133">Transmembrane helix</keyword>
<dbReference type="Proteomes" id="UP001501195">
    <property type="component" value="Unassembled WGS sequence"/>
</dbReference>
<keyword evidence="2 5" id="KW-0812">Transmembrane</keyword>
<keyword evidence="8" id="KW-1185">Reference proteome</keyword>
<evidence type="ECO:0000256" key="3">
    <source>
        <dbReference type="ARBA" id="ARBA00022989"/>
    </source>
</evidence>
<dbReference type="InterPro" id="IPR049453">
    <property type="entry name" value="Memb_transporter_dom"/>
</dbReference>
<name>A0ABP9H976_9ACTN</name>
<accession>A0ABP9H976</accession>
<evidence type="ECO:0000313" key="8">
    <source>
        <dbReference type="Proteomes" id="UP001501195"/>
    </source>
</evidence>
<proteinExistence type="predicted"/>
<evidence type="ECO:0000259" key="6">
    <source>
        <dbReference type="Pfam" id="PF13515"/>
    </source>
</evidence>
<comment type="subcellular location">
    <subcellularLocation>
        <location evidence="1">Membrane</location>
        <topology evidence="1">Multi-pass membrane protein</topology>
    </subcellularLocation>
</comment>
<gene>
    <name evidence="7" type="ORF">GCM10023225_04570</name>
</gene>
<feature type="domain" description="Integral membrane bound transporter" evidence="6">
    <location>
        <begin position="38"/>
        <end position="160"/>
    </location>
</feature>
<dbReference type="Pfam" id="PF13515">
    <property type="entry name" value="FUSC_2"/>
    <property type="match status" value="1"/>
</dbReference>
<organism evidence="7 8">
    <name type="scientific">Kineococcus glutinatus</name>
    <dbReference type="NCBI Taxonomy" id="1070872"/>
    <lineage>
        <taxon>Bacteria</taxon>
        <taxon>Bacillati</taxon>
        <taxon>Actinomycetota</taxon>
        <taxon>Actinomycetes</taxon>
        <taxon>Kineosporiales</taxon>
        <taxon>Kineosporiaceae</taxon>
        <taxon>Kineococcus</taxon>
    </lineage>
</organism>
<protein>
    <recommendedName>
        <fullName evidence="6">Integral membrane bound transporter domain-containing protein</fullName>
    </recommendedName>
</protein>